<feature type="site" description="Important for catalytic activity" evidence="5">
    <location>
        <position position="770"/>
    </location>
</feature>
<keyword evidence="1 5" id="KW-0963">Cytoplasm</keyword>
<evidence type="ECO:0000259" key="7">
    <source>
        <dbReference type="SMART" id="SM00955"/>
    </source>
</evidence>
<feature type="region of interest" description="Disordered" evidence="6">
    <location>
        <begin position="1"/>
        <end position="29"/>
    </location>
</feature>
<dbReference type="EC" id="3.1.13.-" evidence="5"/>
<feature type="domain" description="RNB" evidence="7">
    <location>
        <begin position="750"/>
        <end position="1111"/>
    </location>
</feature>
<dbReference type="InterPro" id="IPR028591">
    <property type="entry name" value="DIS3L2"/>
</dbReference>
<accession>A0ABD1YC93</accession>
<dbReference type="InterPro" id="IPR050180">
    <property type="entry name" value="RNR_Ribonuclease"/>
</dbReference>
<dbReference type="GO" id="GO:0000956">
    <property type="term" value="P:nuclear-transcribed mRNA catabolic process"/>
    <property type="evidence" value="ECO:0007669"/>
    <property type="project" value="UniProtKB-UniRule"/>
</dbReference>
<evidence type="ECO:0000313" key="8">
    <source>
        <dbReference type="EMBL" id="KAL2624039.1"/>
    </source>
</evidence>
<keyword evidence="5" id="KW-0378">Hydrolase</keyword>
<dbReference type="Gene3D" id="2.40.50.690">
    <property type="match status" value="1"/>
</dbReference>
<dbReference type="InterPro" id="IPR022966">
    <property type="entry name" value="RNase_II/R_CS"/>
</dbReference>
<evidence type="ECO:0000256" key="6">
    <source>
        <dbReference type="SAM" id="MobiDB-lite"/>
    </source>
</evidence>
<comment type="subcellular location">
    <subcellularLocation>
        <location evidence="5">Cytoplasm</location>
    </subcellularLocation>
    <subcellularLocation>
        <location evidence="5">Cytoplasm</location>
        <location evidence="5">P-body</location>
    </subcellularLocation>
</comment>
<dbReference type="Proteomes" id="UP001605036">
    <property type="component" value="Unassembled WGS sequence"/>
</dbReference>
<dbReference type="SUPFAM" id="SSF50249">
    <property type="entry name" value="Nucleic acid-binding proteins"/>
    <property type="match status" value="3"/>
</dbReference>
<keyword evidence="5" id="KW-0269">Exonuclease</keyword>
<dbReference type="Pfam" id="PF17849">
    <property type="entry name" value="OB_Dis3"/>
    <property type="match status" value="1"/>
</dbReference>
<organism evidence="8 9">
    <name type="scientific">Riccia fluitans</name>
    <dbReference type="NCBI Taxonomy" id="41844"/>
    <lineage>
        <taxon>Eukaryota</taxon>
        <taxon>Viridiplantae</taxon>
        <taxon>Streptophyta</taxon>
        <taxon>Embryophyta</taxon>
        <taxon>Marchantiophyta</taxon>
        <taxon>Marchantiopsida</taxon>
        <taxon>Marchantiidae</taxon>
        <taxon>Marchantiales</taxon>
        <taxon>Ricciaceae</taxon>
        <taxon>Riccia</taxon>
    </lineage>
</organism>
<dbReference type="PANTHER" id="PTHR23355">
    <property type="entry name" value="RIBONUCLEASE"/>
    <property type="match status" value="1"/>
</dbReference>
<feature type="region of interest" description="Disordered" evidence="6">
    <location>
        <begin position="299"/>
        <end position="341"/>
    </location>
</feature>
<keyword evidence="3 5" id="KW-0460">Magnesium</keyword>
<feature type="compositionally biased region" description="Polar residues" evidence="6">
    <location>
        <begin position="50"/>
        <end position="68"/>
    </location>
</feature>
<comment type="caution">
    <text evidence="8">The sequence shown here is derived from an EMBL/GenBank/DDBJ whole genome shotgun (WGS) entry which is preliminary data.</text>
</comment>
<evidence type="ECO:0000256" key="1">
    <source>
        <dbReference type="ARBA" id="ARBA00022490"/>
    </source>
</evidence>
<evidence type="ECO:0000313" key="9">
    <source>
        <dbReference type="Proteomes" id="UP001605036"/>
    </source>
</evidence>
<name>A0ABD1YC93_9MARC</name>
<feature type="compositionally biased region" description="Basic residues" evidence="6">
    <location>
        <begin position="90"/>
        <end position="99"/>
    </location>
</feature>
<feature type="region of interest" description="Disordered" evidence="6">
    <location>
        <begin position="44"/>
        <end position="110"/>
    </location>
</feature>
<dbReference type="Pfam" id="PF00773">
    <property type="entry name" value="RNB"/>
    <property type="match status" value="1"/>
</dbReference>
<dbReference type="GO" id="GO:0046872">
    <property type="term" value="F:metal ion binding"/>
    <property type="evidence" value="ECO:0007669"/>
    <property type="project" value="UniProtKB-KW"/>
</dbReference>
<protein>
    <recommendedName>
        <fullName evidence="5">DIS3-like exonuclease 2</fullName>
        <ecNumber evidence="5">3.1.13.-</ecNumber>
    </recommendedName>
</protein>
<dbReference type="Gene3D" id="2.40.50.700">
    <property type="match status" value="1"/>
</dbReference>
<feature type="region of interest" description="Disordered" evidence="6">
    <location>
        <begin position="226"/>
        <end position="255"/>
    </location>
</feature>
<sequence>MKPDRKKEKMVFYNTVPSPSAHSRNNSRSCVSVSLVSSATSLASAEQEKPLSNSVPPLPTSYGSSPSVSVEKVKDLASGSGSSTEEERKGRRRPGRKSRQVADSSTFSVESGKCDGDVCLGELSHHFSKSSMSSNHLPSTSPSPSFMPNPSFKVKPLHHIYTSVPNNSTGSVESSKVDSVSLDLSWTKSFQSGDRSNRSFCVSVSSVSNTLTVGDAGQIANAKTHPVGVPKMRGKDSRVGKPLAGSYTERSGYREIDPNQSAKKYWRMSASLRTSSSTENFQAQYNSVNSGLSIDKPGSSLFSGSNSEGGLLQNPHSWPGSTALDLPSRQGHVPLGKVSTSTSNGHCSSRCGHFAEHLSAEDAVEAIEAGRAFRGVLRVNPHCRTEAYVTLEGVPMDILIDGLSAQNRAMEGDVVVVQLNSFSVWPRLKSSSKQQNSNTSFDDSVIKLTAQAGHQPTIEGSGVAVGCGASVSVSRSLTTIEGDDWNRSSHSGLKDIDTLSTWTGGFTTLQKYNASRAVKASESKYNPQVSTSDLCMSRKQVQLQKWQGLSRSDSVLGSENSTVEGAQLSPFLTSVAAMVASMPNKRPTGKVVAILVKSTRREAVIGFLAVQWSCTARSSIVGSEGSLQKPGSKSSSRSSTTMSFVPVDCRFPKMIIYGCSIPEHLIKRQKEGDPTLSSELVVARVEEWKANSALPRASVRQSLGPGGTIEAQTAAILFENAVHAADFPESCLTCLPKVPWTVPEREAKKRRDLRGLRVFTIDPPTAKDLDDALSVELLGDGMLRIGVHIADVSFFVEPNTVLDKEARSRSTSVYLIQRVLPMLPPLLCEELCSLNPGVDRLAFSVTWTVDSSGIIRDQWIGRTIIRSCAKLTYGHAQEMIDDNFDVSYCGNAGHEPSGVEGSAPLLHGEHSWSDVVEDVKTLHEIAKRRRECRFDGGALKLENSKMVFFLDDDGEPYDSMMYHHQDSNFLVEEFMLMANMTVARVISGAFPERALLRRHPEPSSRKLKEFEDFCTKNGFQLDTSSSGALHISLENMRESFQDDPVLFNILMLYATKPMQLAKYFCTGELKGKEDDWGHYALAVPLYTHFTSPIRRYPDLVVHRTLAAALEAERALAKNGFPFDEAEFEHNREAPSLRCFTGTKVDKDKIESKIVQEALGTAAKRHKIPESAELALVAAHCNERRMACRNVREASDKLYLWCMLKKKKGVLSAARVLALGPKFMSLYVCKIAMERRIYYDEIEGLSTEWFEATGTLVLSLSSDKVVYKKPGPAKGKPQRTVADVALLVNPVDAASSTSEQETLDDLIREVENRLTGKIIEKDDCSPGEKDDNGNELVVEPAVLPLTLRWFSKVPVSIHAVGGKNRPLDIAVRLYVSSYATRTSFSDPHGSLFDVALSSFASLPL</sequence>
<dbReference type="GO" id="GO:1990074">
    <property type="term" value="P:polyuridylation-dependent mRNA catabolic process"/>
    <property type="evidence" value="ECO:0007669"/>
    <property type="project" value="UniProtKB-UniRule"/>
</dbReference>
<dbReference type="SMART" id="SM00955">
    <property type="entry name" value="RNB"/>
    <property type="match status" value="1"/>
</dbReference>
<feature type="region of interest" description="Disordered" evidence="6">
    <location>
        <begin position="129"/>
        <end position="150"/>
    </location>
</feature>
<feature type="compositionally biased region" description="Basic and acidic residues" evidence="6">
    <location>
        <begin position="1"/>
        <end position="10"/>
    </location>
</feature>
<evidence type="ECO:0000256" key="5">
    <source>
        <dbReference type="HAMAP-Rule" id="MF_03045"/>
    </source>
</evidence>
<comment type="cofactor">
    <cofactor evidence="5">
        <name>Mg(2+)</name>
        <dbReference type="ChEBI" id="CHEBI:18420"/>
    </cofactor>
    <cofactor evidence="5">
        <name>Mn(2+)</name>
        <dbReference type="ChEBI" id="CHEBI:29035"/>
    </cofactor>
</comment>
<keyword evidence="5" id="KW-0464">Manganese</keyword>
<evidence type="ECO:0000256" key="3">
    <source>
        <dbReference type="ARBA" id="ARBA00022842"/>
    </source>
</evidence>
<dbReference type="GO" id="GO:0000932">
    <property type="term" value="C:P-body"/>
    <property type="evidence" value="ECO:0007669"/>
    <property type="project" value="UniProtKB-SubCell"/>
</dbReference>
<keyword evidence="5" id="KW-0540">Nuclease</keyword>
<gene>
    <name evidence="8" type="ORF">R1flu_008284</name>
</gene>
<keyword evidence="4 5" id="KW-0694">RNA-binding</keyword>
<dbReference type="GO" id="GO:0003723">
    <property type="term" value="F:RNA binding"/>
    <property type="evidence" value="ECO:0007669"/>
    <property type="project" value="UniProtKB-KW"/>
</dbReference>
<dbReference type="InterPro" id="IPR001900">
    <property type="entry name" value="RNase_II/R"/>
</dbReference>
<dbReference type="PROSITE" id="PS01175">
    <property type="entry name" value="RIBONUCLEASE_II"/>
    <property type="match status" value="1"/>
</dbReference>
<dbReference type="GO" id="GO:0000175">
    <property type="term" value="F:3'-5'-RNA exonuclease activity"/>
    <property type="evidence" value="ECO:0007669"/>
    <property type="project" value="UniProtKB-UniRule"/>
</dbReference>
<dbReference type="InterPro" id="IPR041505">
    <property type="entry name" value="Dis3_CSD2"/>
</dbReference>
<evidence type="ECO:0000256" key="4">
    <source>
        <dbReference type="ARBA" id="ARBA00022884"/>
    </source>
</evidence>
<reference evidence="8 9" key="1">
    <citation type="submission" date="2024-09" db="EMBL/GenBank/DDBJ databases">
        <title>Chromosome-scale assembly of Riccia fluitans.</title>
        <authorList>
            <person name="Paukszto L."/>
            <person name="Sawicki J."/>
            <person name="Karawczyk K."/>
            <person name="Piernik-Szablinska J."/>
            <person name="Szczecinska M."/>
            <person name="Mazdziarz M."/>
        </authorList>
    </citation>
    <scope>NUCLEOTIDE SEQUENCE [LARGE SCALE GENOMIC DNA]</scope>
    <source>
        <strain evidence="8">Rf_01</strain>
        <tissue evidence="8">Aerial parts of the thallus</tissue>
    </source>
</reference>
<comment type="similarity">
    <text evidence="5">Belongs to the RNR ribonuclease family. DIS3L2 subfamily.</text>
</comment>
<feature type="compositionally biased region" description="Polar residues" evidence="6">
    <location>
        <begin position="300"/>
        <end position="320"/>
    </location>
</feature>
<keyword evidence="2 5" id="KW-0479">Metal-binding</keyword>
<dbReference type="HAMAP" id="MF_03045">
    <property type="entry name" value="DIS3L2"/>
    <property type="match status" value="1"/>
</dbReference>
<comment type="function">
    <text evidence="5">3'-5'-exoribonuclease that specifically recognizes RNAs polyuridylated at their 3' end and mediates their degradation. Component of an exosome-independent RNA degradation pathway that mediates degradation of cytoplasmic mRNAs that have been deadenylated and subsequently uridylated at their 3'.</text>
</comment>
<dbReference type="InterPro" id="IPR012340">
    <property type="entry name" value="NA-bd_OB-fold"/>
</dbReference>
<feature type="binding site" evidence="5">
    <location>
        <position position="771"/>
    </location>
    <ligand>
        <name>Mg(2+)</name>
        <dbReference type="ChEBI" id="CHEBI:18420"/>
    </ligand>
</feature>
<keyword evidence="9" id="KW-1185">Reference proteome</keyword>
<evidence type="ECO:0000256" key="2">
    <source>
        <dbReference type="ARBA" id="ARBA00022723"/>
    </source>
</evidence>
<feature type="binding site" evidence="5">
    <location>
        <position position="762"/>
    </location>
    <ligand>
        <name>Mg(2+)</name>
        <dbReference type="ChEBI" id="CHEBI:18420"/>
    </ligand>
</feature>
<proteinExistence type="inferred from homology"/>
<dbReference type="PANTHER" id="PTHR23355:SF9">
    <property type="entry name" value="DIS3-LIKE EXONUCLEASE 2"/>
    <property type="match status" value="1"/>
</dbReference>
<dbReference type="EMBL" id="JBHFFA010000005">
    <property type="protein sequence ID" value="KAL2624039.1"/>
    <property type="molecule type" value="Genomic_DNA"/>
</dbReference>